<name>F0LLK0_THEBM</name>
<evidence type="ECO:0000259" key="1">
    <source>
        <dbReference type="Pfam" id="PF01637"/>
    </source>
</evidence>
<keyword evidence="3" id="KW-1185">Reference proteome</keyword>
<dbReference type="eggNOG" id="arCOG03169">
    <property type="taxonomic scope" value="Archaea"/>
</dbReference>
<dbReference type="KEGG" id="tba:TERMP_02055"/>
<dbReference type="PANTHER" id="PTHR34301">
    <property type="entry name" value="DNA-BINDING PROTEIN-RELATED"/>
    <property type="match status" value="1"/>
</dbReference>
<sequence>MENPFIFGEPAKGEKFIDRKRELERLRNYIINARNVIIYSPRRFGKTSLILKVLEELKGDIIPIFIDCYSVTSEKDLASRLTKKVLQHYKGKEIWYAVKKLFQNITPKITIETTPSVQIEISYEGVENWEEALDLPQKLALDKGKRVVVVFDEFQELAKFDNLLKLLRSRFQHHDKVSYIFIGSKRHLMEWIFKSKESPFYNFGAHITLKEIPKKEFEIYIQDAFKRGNIKIKEHVVDLILSLTRCHPYYTQRLCFELWYVGTLKKVVDEKDVEKTLSELISDLEDSYLLIWESLTPNQRKALLAVAKGEEDLFSGEFLRKYDFKSPASVQSALRKLVEKELVTKIGEAYKVSDVFMEYWLKKRFLEE</sequence>
<gene>
    <name evidence="2" type="ordered locus">TERMP_02055</name>
</gene>
<dbReference type="InterPro" id="IPR027417">
    <property type="entry name" value="P-loop_NTPase"/>
</dbReference>
<dbReference type="PATRIC" id="fig|391623.17.peg.2052"/>
<evidence type="ECO:0000313" key="2">
    <source>
        <dbReference type="EMBL" id="ADT85029.1"/>
    </source>
</evidence>
<dbReference type="GeneID" id="10042370"/>
<dbReference type="Gene3D" id="3.40.50.300">
    <property type="entry name" value="P-loop containing nucleotide triphosphate hydrolases"/>
    <property type="match status" value="1"/>
</dbReference>
<protein>
    <submittedName>
        <fullName evidence="2">Predicted ATPase</fullName>
    </submittedName>
</protein>
<dbReference type="InterPro" id="IPR011579">
    <property type="entry name" value="ATPase_dom"/>
</dbReference>
<proteinExistence type="predicted"/>
<dbReference type="SUPFAM" id="SSF52540">
    <property type="entry name" value="P-loop containing nucleoside triphosphate hydrolases"/>
    <property type="match status" value="1"/>
</dbReference>
<dbReference type="Proteomes" id="UP000007478">
    <property type="component" value="Chromosome"/>
</dbReference>
<dbReference type="PANTHER" id="PTHR34301:SF8">
    <property type="entry name" value="ATPASE DOMAIN-CONTAINING PROTEIN"/>
    <property type="match status" value="1"/>
</dbReference>
<dbReference type="GO" id="GO:0005524">
    <property type="term" value="F:ATP binding"/>
    <property type="evidence" value="ECO:0007669"/>
    <property type="project" value="InterPro"/>
</dbReference>
<accession>F0LLK0</accession>
<dbReference type="AlphaFoldDB" id="F0LLK0"/>
<dbReference type="RefSeq" id="WP_013468325.1">
    <property type="nucleotide sequence ID" value="NC_014804.1"/>
</dbReference>
<reference evidence="2 3" key="1">
    <citation type="journal article" date="2011" name="J. Bacteriol.">
        <title>Complete genome sequence of the hyperthermophilic, piezophilic, heterotrophic, and carboxydotrophic archaeon Thermococcus barophilus MP.</title>
        <authorList>
            <person name="Vannier P."/>
            <person name="Marteinsson V.T."/>
            <person name="Fridjonsson O.H."/>
            <person name="Oger P."/>
            <person name="Jebbar M."/>
        </authorList>
    </citation>
    <scope>NUCLEOTIDE SEQUENCE [LARGE SCALE GENOMIC DNA]</scope>
    <source>
        <strain evidence="3">DSM 11836 / MP</strain>
    </source>
</reference>
<feature type="domain" description="ATPase" evidence="1">
    <location>
        <begin position="16"/>
        <end position="249"/>
    </location>
</feature>
<dbReference type="Pfam" id="PF01637">
    <property type="entry name" value="ATPase_2"/>
    <property type="match status" value="1"/>
</dbReference>
<dbReference type="OrthoDB" id="132045at2157"/>
<dbReference type="EMBL" id="CP002372">
    <property type="protein sequence ID" value="ADT85029.1"/>
    <property type="molecule type" value="Genomic_DNA"/>
</dbReference>
<evidence type="ECO:0000313" key="3">
    <source>
        <dbReference type="Proteomes" id="UP000007478"/>
    </source>
</evidence>
<organism evidence="2 3">
    <name type="scientific">Thermococcus barophilus (strain DSM 11836 / MP)</name>
    <dbReference type="NCBI Taxonomy" id="391623"/>
    <lineage>
        <taxon>Archaea</taxon>
        <taxon>Methanobacteriati</taxon>
        <taxon>Methanobacteriota</taxon>
        <taxon>Thermococci</taxon>
        <taxon>Thermococcales</taxon>
        <taxon>Thermococcaceae</taxon>
        <taxon>Thermococcus</taxon>
    </lineage>
</organism>
<dbReference type="HOGENOM" id="CLU_053804_1_1_2"/>